<dbReference type="Gramene" id="Bra040148.1">
    <property type="protein sequence ID" value="Bra040148.1-P"/>
    <property type="gene ID" value="Bra040148"/>
</dbReference>
<name>M4FGC0_BRACM</name>
<keyword evidence="2" id="KW-1185">Reference proteome</keyword>
<sequence>MNLPEKMRSLVEAYKRQKIEELMKNNDDLAEEIEMEEGNGKKWWNIPDESLSVEELKRKHQGLLSYIIAYEIRLYNGREKMVMVRLLVLRDMDIVVVAKQN</sequence>
<evidence type="ECO:0000313" key="2">
    <source>
        <dbReference type="Proteomes" id="UP000011750"/>
    </source>
</evidence>
<dbReference type="EnsemblPlants" id="Bra040148.1">
    <property type="protein sequence ID" value="Bra040148.1-P"/>
    <property type="gene ID" value="Bra040148"/>
</dbReference>
<dbReference type="AlphaFoldDB" id="M4FGC0"/>
<reference evidence="1 2" key="1">
    <citation type="journal article" date="2011" name="Nat. Genet.">
        <title>The genome of the mesopolyploid crop species Brassica rapa.</title>
        <authorList>
            <consortium name="Brassica rapa Genome Sequencing Project Consortium"/>
            <person name="Wang X."/>
            <person name="Wang H."/>
            <person name="Wang J."/>
            <person name="Sun R."/>
            <person name="Wu J."/>
            <person name="Liu S."/>
            <person name="Bai Y."/>
            <person name="Mun J.H."/>
            <person name="Bancroft I."/>
            <person name="Cheng F."/>
            <person name="Huang S."/>
            <person name="Li X."/>
            <person name="Hua W."/>
            <person name="Wang J."/>
            <person name="Wang X."/>
            <person name="Freeling M."/>
            <person name="Pires J.C."/>
            <person name="Paterson A.H."/>
            <person name="Chalhoub B."/>
            <person name="Wang B."/>
            <person name="Hayward A."/>
            <person name="Sharpe A.G."/>
            <person name="Park B.S."/>
            <person name="Weisshaar B."/>
            <person name="Liu B."/>
            <person name="Li B."/>
            <person name="Liu B."/>
            <person name="Tong C."/>
            <person name="Song C."/>
            <person name="Duran C."/>
            <person name="Peng C."/>
            <person name="Geng C."/>
            <person name="Koh C."/>
            <person name="Lin C."/>
            <person name="Edwards D."/>
            <person name="Mu D."/>
            <person name="Shen D."/>
            <person name="Soumpourou E."/>
            <person name="Li F."/>
            <person name="Fraser F."/>
            <person name="Conant G."/>
            <person name="Lassalle G."/>
            <person name="King G.J."/>
            <person name="Bonnema G."/>
            <person name="Tang H."/>
            <person name="Wang H."/>
            <person name="Belcram H."/>
            <person name="Zhou H."/>
            <person name="Hirakawa H."/>
            <person name="Abe H."/>
            <person name="Guo H."/>
            <person name="Wang H."/>
            <person name="Jin H."/>
            <person name="Parkin I.A."/>
            <person name="Batley J."/>
            <person name="Kim J.S."/>
            <person name="Just J."/>
            <person name="Li J."/>
            <person name="Xu J."/>
            <person name="Deng J."/>
            <person name="Kim J.A."/>
            <person name="Li J."/>
            <person name="Yu J."/>
            <person name="Meng J."/>
            <person name="Wang J."/>
            <person name="Min J."/>
            <person name="Poulain J."/>
            <person name="Wang J."/>
            <person name="Hatakeyama K."/>
            <person name="Wu K."/>
            <person name="Wang L."/>
            <person name="Fang L."/>
            <person name="Trick M."/>
            <person name="Links M.G."/>
            <person name="Zhao M."/>
            <person name="Jin M."/>
            <person name="Ramchiary N."/>
            <person name="Drou N."/>
            <person name="Berkman P.J."/>
            <person name="Cai Q."/>
            <person name="Huang Q."/>
            <person name="Li R."/>
            <person name="Tabata S."/>
            <person name="Cheng S."/>
            <person name="Zhang S."/>
            <person name="Zhang S."/>
            <person name="Huang S."/>
            <person name="Sato S."/>
            <person name="Sun S."/>
            <person name="Kwon S.J."/>
            <person name="Choi S.R."/>
            <person name="Lee T.H."/>
            <person name="Fan W."/>
            <person name="Zhao X."/>
            <person name="Tan X."/>
            <person name="Xu X."/>
            <person name="Wang Y."/>
            <person name="Qiu Y."/>
            <person name="Yin Y."/>
            <person name="Li Y."/>
            <person name="Du Y."/>
            <person name="Liao Y."/>
            <person name="Lim Y."/>
            <person name="Narusaka Y."/>
            <person name="Wang Y."/>
            <person name="Wang Z."/>
            <person name="Li Z."/>
            <person name="Wang Z."/>
            <person name="Xiong Z."/>
            <person name="Zhang Z."/>
        </authorList>
    </citation>
    <scope>NUCLEOTIDE SEQUENCE [LARGE SCALE GENOMIC DNA]</scope>
    <source>
        <strain evidence="1 2">cv. Chiifu-401-42</strain>
    </source>
</reference>
<evidence type="ECO:0000313" key="1">
    <source>
        <dbReference type="EnsemblPlants" id="Bra040148.1-P"/>
    </source>
</evidence>
<protein>
    <submittedName>
        <fullName evidence="1">Uncharacterized protein</fullName>
    </submittedName>
</protein>
<dbReference type="InParanoid" id="M4FGC0"/>
<reference evidence="1" key="3">
    <citation type="submission" date="2023-03" db="UniProtKB">
        <authorList>
            <consortium name="EnsemblPlants"/>
        </authorList>
    </citation>
    <scope>IDENTIFICATION</scope>
    <source>
        <strain evidence="1">cv. Chiifu-401-42</strain>
    </source>
</reference>
<dbReference type="OMA" id="KWWNIPD"/>
<reference evidence="1 2" key="2">
    <citation type="journal article" date="2018" name="Hortic Res">
        <title>Improved Brassica rapa reference genome by single-molecule sequencing and chromosome conformation capture technologies.</title>
        <authorList>
            <person name="Zhang L."/>
            <person name="Cai X."/>
            <person name="Wu J."/>
            <person name="Liu M."/>
            <person name="Grob S."/>
            <person name="Cheng F."/>
            <person name="Liang J."/>
            <person name="Cai C."/>
            <person name="Liu Z."/>
            <person name="Liu B."/>
            <person name="Wang F."/>
            <person name="Li S."/>
            <person name="Liu F."/>
            <person name="Li X."/>
            <person name="Cheng L."/>
            <person name="Yang W."/>
            <person name="Li M.H."/>
            <person name="Grossniklaus U."/>
            <person name="Zheng H."/>
            <person name="Wang X."/>
        </authorList>
    </citation>
    <scope>NUCLEOTIDE SEQUENCE [LARGE SCALE GENOMIC DNA]</scope>
    <source>
        <strain evidence="1 2">cv. Chiifu-401-42</strain>
    </source>
</reference>
<proteinExistence type="predicted"/>
<accession>M4FGC0</accession>
<dbReference type="Proteomes" id="UP000011750">
    <property type="component" value="Chromosome A01"/>
</dbReference>
<organism evidence="1 2">
    <name type="scientific">Brassica campestris</name>
    <name type="common">Field mustard</name>
    <dbReference type="NCBI Taxonomy" id="3711"/>
    <lineage>
        <taxon>Eukaryota</taxon>
        <taxon>Viridiplantae</taxon>
        <taxon>Streptophyta</taxon>
        <taxon>Embryophyta</taxon>
        <taxon>Tracheophyta</taxon>
        <taxon>Spermatophyta</taxon>
        <taxon>Magnoliopsida</taxon>
        <taxon>eudicotyledons</taxon>
        <taxon>Gunneridae</taxon>
        <taxon>Pentapetalae</taxon>
        <taxon>rosids</taxon>
        <taxon>malvids</taxon>
        <taxon>Brassicales</taxon>
        <taxon>Brassicaceae</taxon>
        <taxon>Brassiceae</taxon>
        <taxon>Brassica</taxon>
    </lineage>
</organism>
<dbReference type="HOGENOM" id="CLU_2295644_0_0_1"/>